<dbReference type="GO" id="GO:0007035">
    <property type="term" value="P:vacuolar acidification"/>
    <property type="evidence" value="ECO:0007669"/>
    <property type="project" value="TreeGrafter"/>
</dbReference>
<proteinExistence type="predicted"/>
<dbReference type="CDD" id="cd18118">
    <property type="entry name" value="ATP-synt_V_A-type_beta_N"/>
    <property type="match status" value="1"/>
</dbReference>
<protein>
    <recommendedName>
        <fullName evidence="4">ATPase F1/V1/A1 complex alpha/beta subunit N-terminal domain-containing protein</fullName>
    </recommendedName>
</protein>
<dbReference type="EMBL" id="JADGMS010000009">
    <property type="protein sequence ID" value="KAF9676188.1"/>
    <property type="molecule type" value="Genomic_DNA"/>
</dbReference>
<dbReference type="GO" id="GO:0046961">
    <property type="term" value="F:proton-transporting ATPase activity, rotational mechanism"/>
    <property type="evidence" value="ECO:0007669"/>
    <property type="project" value="TreeGrafter"/>
</dbReference>
<keyword evidence="3" id="KW-0406">Ion transport</keyword>
<evidence type="ECO:0000256" key="3">
    <source>
        <dbReference type="ARBA" id="ARBA00023065"/>
    </source>
</evidence>
<dbReference type="InterPro" id="IPR022879">
    <property type="entry name" value="V-ATPase_su_B/beta"/>
</dbReference>
<keyword evidence="6" id="KW-1185">Reference proteome</keyword>
<dbReference type="OrthoDB" id="1735853at2759"/>
<dbReference type="InterPro" id="IPR004100">
    <property type="entry name" value="ATPase_F1/V1/A1_a/bsu_N"/>
</dbReference>
<dbReference type="PANTHER" id="PTHR43389:SF4">
    <property type="entry name" value="V-TYPE PROTON ATPASE SUBUNIT B"/>
    <property type="match status" value="1"/>
</dbReference>
<evidence type="ECO:0000259" key="4">
    <source>
        <dbReference type="Pfam" id="PF02874"/>
    </source>
</evidence>
<dbReference type="GO" id="GO:0046034">
    <property type="term" value="P:ATP metabolic process"/>
    <property type="evidence" value="ECO:0007669"/>
    <property type="project" value="InterPro"/>
</dbReference>
<evidence type="ECO:0000313" key="5">
    <source>
        <dbReference type="EMBL" id="KAF9676188.1"/>
    </source>
</evidence>
<dbReference type="AlphaFoldDB" id="A0A835JWC8"/>
<feature type="domain" description="ATPase F1/V1/A1 complex alpha/beta subunit N-terminal" evidence="4">
    <location>
        <begin position="42"/>
        <end position="87"/>
    </location>
</feature>
<evidence type="ECO:0000256" key="2">
    <source>
        <dbReference type="ARBA" id="ARBA00022781"/>
    </source>
</evidence>
<reference evidence="5 6" key="1">
    <citation type="submission" date="2020-10" db="EMBL/GenBank/DDBJ databases">
        <title>Plant Genome Project.</title>
        <authorList>
            <person name="Zhang R.-G."/>
        </authorList>
    </citation>
    <scope>NUCLEOTIDE SEQUENCE [LARGE SCALE GENOMIC DNA]</scope>
    <source>
        <strain evidence="5">FAFU-HL-1</strain>
        <tissue evidence="5">Leaf</tissue>
    </source>
</reference>
<dbReference type="PANTHER" id="PTHR43389">
    <property type="entry name" value="V-TYPE PROTON ATPASE SUBUNIT B"/>
    <property type="match status" value="1"/>
</dbReference>
<accession>A0A835JWC8</accession>
<name>A0A835JWC8_9ROSI</name>
<organism evidence="5 6">
    <name type="scientific">Salix dunnii</name>
    <dbReference type="NCBI Taxonomy" id="1413687"/>
    <lineage>
        <taxon>Eukaryota</taxon>
        <taxon>Viridiplantae</taxon>
        <taxon>Streptophyta</taxon>
        <taxon>Embryophyta</taxon>
        <taxon>Tracheophyta</taxon>
        <taxon>Spermatophyta</taxon>
        <taxon>Magnoliopsida</taxon>
        <taxon>eudicotyledons</taxon>
        <taxon>Gunneridae</taxon>
        <taxon>Pentapetalae</taxon>
        <taxon>rosids</taxon>
        <taxon>fabids</taxon>
        <taxon>Malpighiales</taxon>
        <taxon>Salicaceae</taxon>
        <taxon>Saliceae</taxon>
        <taxon>Salix</taxon>
    </lineage>
</organism>
<keyword evidence="1" id="KW-0813">Transport</keyword>
<evidence type="ECO:0000256" key="1">
    <source>
        <dbReference type="ARBA" id="ARBA00022448"/>
    </source>
</evidence>
<dbReference type="Pfam" id="PF02874">
    <property type="entry name" value="ATP-synt_ab_N"/>
    <property type="match status" value="1"/>
</dbReference>
<comment type="caution">
    <text evidence="5">The sequence shown here is derived from an EMBL/GenBank/DDBJ whole genome shotgun (WGS) entry which is preliminary data.</text>
</comment>
<dbReference type="Proteomes" id="UP000657918">
    <property type="component" value="Unassembled WGS sequence"/>
</dbReference>
<sequence>MDVETNNLDMEEGTLEIGMGEFCYSICCTSGDRGRGKWLLTVSGVAGPLVILEKVKGPKYQEIVNIRLGDRLTRRGQVLEVDGEKAVQVIVVRHFHLFFVTASSIQVGLFPDSIKNLNFKIVTVVMCVYM</sequence>
<gene>
    <name evidence="5" type="ORF">SADUNF_Sadunf09G0112300</name>
</gene>
<evidence type="ECO:0000313" key="6">
    <source>
        <dbReference type="Proteomes" id="UP000657918"/>
    </source>
</evidence>
<keyword evidence="2" id="KW-0375">Hydrogen ion transport</keyword>